<dbReference type="InterPro" id="IPR014721">
    <property type="entry name" value="Ribsml_uS5_D2-typ_fold_subgr"/>
</dbReference>
<dbReference type="PANTHER" id="PTHR33992">
    <property type="entry name" value="RIBONUCLEASE P PROTEIN COMPONENT"/>
    <property type="match status" value="1"/>
</dbReference>
<evidence type="ECO:0000256" key="2">
    <source>
        <dbReference type="ARBA" id="ARBA00022694"/>
    </source>
</evidence>
<dbReference type="STRING" id="1447782.SAMN05444417_1845"/>
<evidence type="ECO:0000313" key="10">
    <source>
        <dbReference type="EMBL" id="SHI81282.1"/>
    </source>
</evidence>
<dbReference type="GO" id="GO:0042781">
    <property type="term" value="F:3'-tRNA processing endoribonuclease activity"/>
    <property type="evidence" value="ECO:0007669"/>
    <property type="project" value="TreeGrafter"/>
</dbReference>
<dbReference type="SUPFAM" id="SSF54211">
    <property type="entry name" value="Ribosomal protein S5 domain 2-like"/>
    <property type="match status" value="1"/>
</dbReference>
<evidence type="ECO:0000256" key="8">
    <source>
        <dbReference type="NCBIfam" id="TIGR00188"/>
    </source>
</evidence>
<dbReference type="PANTHER" id="PTHR33992:SF1">
    <property type="entry name" value="RIBONUCLEASE P PROTEIN COMPONENT"/>
    <property type="match status" value="1"/>
</dbReference>
<keyword evidence="2 7" id="KW-0819">tRNA processing</keyword>
<keyword evidence="4 7" id="KW-0255">Endonuclease</keyword>
<keyword evidence="5 7" id="KW-0378">Hydrolase</keyword>
<dbReference type="InterPro" id="IPR020539">
    <property type="entry name" value="RNase_P_CS"/>
</dbReference>
<name>A0A1M6E732_9RHOB</name>
<dbReference type="AlphaFoldDB" id="A0A1M6E732"/>
<evidence type="ECO:0000256" key="1">
    <source>
        <dbReference type="ARBA" id="ARBA00002663"/>
    </source>
</evidence>
<evidence type="ECO:0000256" key="5">
    <source>
        <dbReference type="ARBA" id="ARBA00022801"/>
    </source>
</evidence>
<dbReference type="HAMAP" id="MF_00227">
    <property type="entry name" value="RNase_P"/>
    <property type="match status" value="1"/>
</dbReference>
<accession>A0A1M6E732</accession>
<evidence type="ECO:0000313" key="11">
    <source>
        <dbReference type="Proteomes" id="UP000184292"/>
    </source>
</evidence>
<keyword evidence="11" id="KW-1185">Reference proteome</keyword>
<dbReference type="GO" id="GO:0004526">
    <property type="term" value="F:ribonuclease P activity"/>
    <property type="evidence" value="ECO:0007669"/>
    <property type="project" value="UniProtKB-UniRule"/>
</dbReference>
<comment type="similarity">
    <text evidence="7">Belongs to the RnpA family.</text>
</comment>
<dbReference type="GO" id="GO:0000049">
    <property type="term" value="F:tRNA binding"/>
    <property type="evidence" value="ECO:0007669"/>
    <property type="project" value="UniProtKB-UniRule"/>
</dbReference>
<dbReference type="Proteomes" id="UP000184292">
    <property type="component" value="Unassembled WGS sequence"/>
</dbReference>
<dbReference type="InterPro" id="IPR020568">
    <property type="entry name" value="Ribosomal_Su5_D2-typ_SF"/>
</dbReference>
<feature type="compositionally biased region" description="Low complexity" evidence="9">
    <location>
        <begin position="28"/>
        <end position="42"/>
    </location>
</feature>
<comment type="catalytic activity">
    <reaction evidence="7">
        <text>Endonucleolytic cleavage of RNA, removing 5'-extranucleotides from tRNA precursor.</text>
        <dbReference type="EC" id="3.1.26.5"/>
    </reaction>
</comment>
<reference evidence="10 11" key="1">
    <citation type="submission" date="2016-11" db="EMBL/GenBank/DDBJ databases">
        <authorList>
            <person name="Jaros S."/>
            <person name="Januszkiewicz K."/>
            <person name="Wedrychowicz H."/>
        </authorList>
    </citation>
    <scope>NUCLEOTIDE SEQUENCE [LARGE SCALE GENOMIC DNA]</scope>
    <source>
        <strain evidence="10 11">DSM 100565</strain>
    </source>
</reference>
<feature type="region of interest" description="Disordered" evidence="9">
    <location>
        <begin position="1"/>
        <end position="48"/>
    </location>
</feature>
<protein>
    <recommendedName>
        <fullName evidence="7 8">Ribonuclease P protein component</fullName>
        <shortName evidence="7">RNase P protein</shortName>
        <shortName evidence="7">RNaseP protein</shortName>
        <ecNumber evidence="7 8">3.1.26.5</ecNumber>
    </recommendedName>
    <alternativeName>
        <fullName evidence="7">Protein C5</fullName>
    </alternativeName>
</protein>
<evidence type="ECO:0000256" key="9">
    <source>
        <dbReference type="SAM" id="MobiDB-lite"/>
    </source>
</evidence>
<proteinExistence type="inferred from homology"/>
<evidence type="ECO:0000256" key="4">
    <source>
        <dbReference type="ARBA" id="ARBA00022759"/>
    </source>
</evidence>
<dbReference type="GO" id="GO:0001682">
    <property type="term" value="P:tRNA 5'-leader removal"/>
    <property type="evidence" value="ECO:0007669"/>
    <property type="project" value="UniProtKB-UniRule"/>
</dbReference>
<gene>
    <name evidence="7" type="primary">rnpA</name>
    <name evidence="10" type="ORF">SAMN05444417_1845</name>
</gene>
<dbReference type="EC" id="3.1.26.5" evidence="7 8"/>
<sequence>MPSALPDPEDRGGAGPAALVRPGGGPAGRVPDAAVPDAPVPDMSVPDATGADARRIEILRKRADFLAAARALRAGAPAFGLQARARADGSAAVRVGFTCSKKVGNAVARNRAKRRLREIARLVLPEAARPGWDYVLIGRPETTATRDFRALQDDLRRALRKVHP</sequence>
<dbReference type="EMBL" id="FQYO01000003">
    <property type="protein sequence ID" value="SHI81282.1"/>
    <property type="molecule type" value="Genomic_DNA"/>
</dbReference>
<organism evidence="10 11">
    <name type="scientific">Wenxinia saemankumensis</name>
    <dbReference type="NCBI Taxonomy" id="1447782"/>
    <lineage>
        <taxon>Bacteria</taxon>
        <taxon>Pseudomonadati</taxon>
        <taxon>Pseudomonadota</taxon>
        <taxon>Alphaproteobacteria</taxon>
        <taxon>Rhodobacterales</taxon>
        <taxon>Roseobacteraceae</taxon>
        <taxon>Wenxinia</taxon>
    </lineage>
</organism>
<dbReference type="Pfam" id="PF00825">
    <property type="entry name" value="Ribonuclease_P"/>
    <property type="match status" value="1"/>
</dbReference>
<dbReference type="Gene3D" id="3.30.230.10">
    <property type="match status" value="1"/>
</dbReference>
<keyword evidence="3 7" id="KW-0540">Nuclease</keyword>
<dbReference type="PROSITE" id="PS00648">
    <property type="entry name" value="RIBONUCLEASE_P"/>
    <property type="match status" value="1"/>
</dbReference>
<keyword evidence="6 7" id="KW-0694">RNA-binding</keyword>
<dbReference type="InterPro" id="IPR000100">
    <property type="entry name" value="RNase_P"/>
</dbReference>
<dbReference type="NCBIfam" id="TIGR00188">
    <property type="entry name" value="rnpA"/>
    <property type="match status" value="1"/>
</dbReference>
<evidence type="ECO:0000256" key="3">
    <source>
        <dbReference type="ARBA" id="ARBA00022722"/>
    </source>
</evidence>
<evidence type="ECO:0000256" key="6">
    <source>
        <dbReference type="ARBA" id="ARBA00022884"/>
    </source>
</evidence>
<evidence type="ECO:0000256" key="7">
    <source>
        <dbReference type="HAMAP-Rule" id="MF_00227"/>
    </source>
</evidence>
<dbReference type="GO" id="GO:0030677">
    <property type="term" value="C:ribonuclease P complex"/>
    <property type="evidence" value="ECO:0007669"/>
    <property type="project" value="TreeGrafter"/>
</dbReference>
<comment type="subunit">
    <text evidence="7">Consists of a catalytic RNA component (M1 or rnpB) and a protein subunit.</text>
</comment>
<comment type="function">
    <text evidence="1 7">RNaseP catalyzes the removal of the 5'-leader sequence from pre-tRNA to produce the mature 5'-terminus. It can also cleave other RNA substrates such as 4.5S RNA. The protein component plays an auxiliary but essential role in vivo by binding to the 5'-leader sequence and broadening the substrate specificity of the ribozyme.</text>
</comment>